<proteinExistence type="predicted"/>
<comment type="caution">
    <text evidence="4">The sequence shown here is derived from an EMBL/GenBank/DDBJ whole genome shotgun (WGS) entry which is preliminary data.</text>
</comment>
<dbReference type="Pfam" id="PF00326">
    <property type="entry name" value="Peptidase_S9"/>
    <property type="match status" value="1"/>
</dbReference>
<evidence type="ECO:0000313" key="5">
    <source>
        <dbReference type="Proteomes" id="UP001596417"/>
    </source>
</evidence>
<feature type="region of interest" description="Disordered" evidence="1">
    <location>
        <begin position="358"/>
        <end position="391"/>
    </location>
</feature>
<keyword evidence="5" id="KW-1185">Reference proteome</keyword>
<dbReference type="InterPro" id="IPR050278">
    <property type="entry name" value="Serine_Prot_S9B/DPPIV"/>
</dbReference>
<organism evidence="4 5">
    <name type="scientific">Halocatena marina</name>
    <dbReference type="NCBI Taxonomy" id="2934937"/>
    <lineage>
        <taxon>Archaea</taxon>
        <taxon>Methanobacteriati</taxon>
        <taxon>Methanobacteriota</taxon>
        <taxon>Stenosarchaea group</taxon>
        <taxon>Halobacteria</taxon>
        <taxon>Halobacteriales</taxon>
        <taxon>Natronomonadaceae</taxon>
        <taxon>Halocatena</taxon>
    </lineage>
</organism>
<dbReference type="Proteomes" id="UP001596417">
    <property type="component" value="Unassembled WGS sequence"/>
</dbReference>
<gene>
    <name evidence="4" type="ORF">ACFQL7_06450</name>
</gene>
<dbReference type="PANTHER" id="PTHR11731:SF193">
    <property type="entry name" value="DIPEPTIDYL PEPTIDASE 9"/>
    <property type="match status" value="1"/>
</dbReference>
<dbReference type="InterPro" id="IPR029058">
    <property type="entry name" value="AB_hydrolase_fold"/>
</dbReference>
<dbReference type="SUPFAM" id="SSF53474">
    <property type="entry name" value="alpha/beta-Hydrolases"/>
    <property type="match status" value="1"/>
</dbReference>
<dbReference type="EMBL" id="JBHTAX010000001">
    <property type="protein sequence ID" value="MFC7189526.1"/>
    <property type="molecule type" value="Genomic_DNA"/>
</dbReference>
<sequence>MDTPKSTDSSLTLDHVLDVAYPGAPSWSADGRFVAATLSGDTGSELIVVTGDGDNRRILCPDEGHIAEFAWHPAGSTLAFTTDASSTYRYEAGSDELNRLAQGDPSGQLAWSNAGDRLATYHGGVPMIRTIETGETRSFDVPGRGTFLADARMLAWSDDDTRLAFRFTDRETKNVGVVDVETGCVRWRSTGTASTHSPTWLDDSRLLVVRTAENRTRRAFVVVDTDTGRETVLYETTDTERGVVEGGVPTISPASTHIAATLPVDGWAHVHVRARDDNKWTQLTEGNFEDRGVAGSSPQWLDNETLLFASNRRDPGQRQVFAVTLAGDVTPVVDSAGTNVFPRPSPDGEAVAYLHADHERSPELRVRPLDIEPSSAPSDESPADGVSSSTQPIRLTESTVADWPVDPITPESVTFESSDGREIHGYLLDPRDVPAVETSDDLPAVVWVHGGPMRQMREGWHPSRSYGLAYTAHQYLAHLGYVGLFVNYRGGIGYGREFRASIAEGYGRDEMADIVAGADYLAELPYVDEDSLGIWGLSYGGYATLQILGTHPETFAVGVNLAGLSDIRNYEAWATETKRPHAESLMPVKLGGSPWATPSRWDDASPTTHMAAYESPVYNFHGTDDRYVTVEQQDIAIERLLDLGKAFEAEYYPGEGHVFSKRATWRRTLQKIKEAFDTHLK</sequence>
<evidence type="ECO:0000256" key="1">
    <source>
        <dbReference type="SAM" id="MobiDB-lite"/>
    </source>
</evidence>
<reference evidence="4 5" key="1">
    <citation type="journal article" date="2019" name="Int. J. Syst. Evol. Microbiol.">
        <title>The Global Catalogue of Microorganisms (GCM) 10K type strain sequencing project: providing services to taxonomists for standard genome sequencing and annotation.</title>
        <authorList>
            <consortium name="The Broad Institute Genomics Platform"/>
            <consortium name="The Broad Institute Genome Sequencing Center for Infectious Disease"/>
            <person name="Wu L."/>
            <person name="Ma J."/>
        </authorList>
    </citation>
    <scope>NUCLEOTIDE SEQUENCE [LARGE SCALE GENOMIC DNA]</scope>
    <source>
        <strain evidence="4 5">RDMS1</strain>
    </source>
</reference>
<dbReference type="RefSeq" id="WP_264554911.1">
    <property type="nucleotide sequence ID" value="NZ_CP109979.1"/>
</dbReference>
<dbReference type="Gene3D" id="3.40.50.1820">
    <property type="entry name" value="alpha/beta hydrolase"/>
    <property type="match status" value="1"/>
</dbReference>
<feature type="compositionally biased region" description="Low complexity" evidence="1">
    <location>
        <begin position="372"/>
        <end position="384"/>
    </location>
</feature>
<feature type="domain" description="Peptidase S9 prolyl oligopeptidase catalytic" evidence="2">
    <location>
        <begin position="473"/>
        <end position="679"/>
    </location>
</feature>
<feature type="domain" description="Dipeptidylpeptidase IV N-terminal" evidence="3">
    <location>
        <begin position="199"/>
        <end position="341"/>
    </location>
</feature>
<feature type="compositionally biased region" description="Basic and acidic residues" evidence="1">
    <location>
        <begin position="358"/>
        <end position="370"/>
    </location>
</feature>
<evidence type="ECO:0000313" key="4">
    <source>
        <dbReference type="EMBL" id="MFC7189526.1"/>
    </source>
</evidence>
<protein>
    <submittedName>
        <fullName evidence="4">Prolyl oligopeptidase family serine peptidase</fullName>
    </submittedName>
</protein>
<dbReference type="InterPro" id="IPR002469">
    <property type="entry name" value="Peptidase_S9B_N"/>
</dbReference>
<name>A0ABD5YQL3_9EURY</name>
<evidence type="ECO:0000259" key="2">
    <source>
        <dbReference type="Pfam" id="PF00326"/>
    </source>
</evidence>
<dbReference type="AlphaFoldDB" id="A0ABD5YQL3"/>
<dbReference type="PANTHER" id="PTHR11731">
    <property type="entry name" value="PROTEASE FAMILY S9B,C DIPEPTIDYL-PEPTIDASE IV-RELATED"/>
    <property type="match status" value="1"/>
</dbReference>
<dbReference type="InterPro" id="IPR001375">
    <property type="entry name" value="Peptidase_S9_cat"/>
</dbReference>
<accession>A0ABD5YQL3</accession>
<dbReference type="GeneID" id="76199086"/>
<dbReference type="Gene3D" id="2.120.10.30">
    <property type="entry name" value="TolB, C-terminal domain"/>
    <property type="match status" value="2"/>
</dbReference>
<dbReference type="Pfam" id="PF00930">
    <property type="entry name" value="DPPIV_N"/>
    <property type="match status" value="1"/>
</dbReference>
<dbReference type="SUPFAM" id="SSF82171">
    <property type="entry name" value="DPP6 N-terminal domain-like"/>
    <property type="match status" value="1"/>
</dbReference>
<dbReference type="InterPro" id="IPR011042">
    <property type="entry name" value="6-blade_b-propeller_TolB-like"/>
</dbReference>
<evidence type="ECO:0000259" key="3">
    <source>
        <dbReference type="Pfam" id="PF00930"/>
    </source>
</evidence>